<dbReference type="PRINTS" id="PR00133">
    <property type="entry name" value="GLHYDRLASE3"/>
</dbReference>
<dbReference type="InterPro" id="IPR002772">
    <property type="entry name" value="Glyco_hydro_3_C"/>
</dbReference>
<evidence type="ECO:0000256" key="6">
    <source>
        <dbReference type="SAM" id="SignalP"/>
    </source>
</evidence>
<comment type="caution">
    <text evidence="8">The sequence shown here is derived from an EMBL/GenBank/DDBJ whole genome shotgun (WGS) entry which is preliminary data.</text>
</comment>
<feature type="signal peptide" evidence="6">
    <location>
        <begin position="1"/>
        <end position="40"/>
    </location>
</feature>
<dbReference type="RefSeq" id="WP_402701804.1">
    <property type="nucleotide sequence ID" value="NZ_JBIUZV010000009.1"/>
</dbReference>
<dbReference type="InterPro" id="IPR026891">
    <property type="entry name" value="Fn3-like"/>
</dbReference>
<evidence type="ECO:0000313" key="8">
    <source>
        <dbReference type="EMBL" id="MFJ3047253.1"/>
    </source>
</evidence>
<keyword evidence="2 5" id="KW-0378">Hydrolase</keyword>
<dbReference type="EC" id="3.2.1.21" evidence="8"/>
<evidence type="ECO:0000256" key="4">
    <source>
        <dbReference type="ARBA" id="ARBA00023295"/>
    </source>
</evidence>
<dbReference type="InterPro" id="IPR036962">
    <property type="entry name" value="Glyco_hydro_3_N_sf"/>
</dbReference>
<evidence type="ECO:0000256" key="1">
    <source>
        <dbReference type="ARBA" id="ARBA00005336"/>
    </source>
</evidence>
<keyword evidence="6" id="KW-0732">Signal</keyword>
<comment type="similarity">
    <text evidence="1 5">Belongs to the glycosyl hydrolase 3 family.</text>
</comment>
<keyword evidence="9" id="KW-1185">Reference proteome</keyword>
<evidence type="ECO:0000256" key="5">
    <source>
        <dbReference type="RuleBase" id="RU361161"/>
    </source>
</evidence>
<dbReference type="PROSITE" id="PS00775">
    <property type="entry name" value="GLYCOSYL_HYDROL_F3"/>
    <property type="match status" value="1"/>
</dbReference>
<dbReference type="Gene3D" id="3.20.20.300">
    <property type="entry name" value="Glycoside hydrolase, family 3, N-terminal domain"/>
    <property type="match status" value="1"/>
</dbReference>
<dbReference type="PANTHER" id="PTHR42715">
    <property type="entry name" value="BETA-GLUCOSIDASE"/>
    <property type="match status" value="1"/>
</dbReference>
<dbReference type="Pfam" id="PF00933">
    <property type="entry name" value="Glyco_hydro_3"/>
    <property type="match status" value="1"/>
</dbReference>
<dbReference type="InterPro" id="IPR001764">
    <property type="entry name" value="Glyco_hydro_3_N"/>
</dbReference>
<evidence type="ECO:0000256" key="3">
    <source>
        <dbReference type="ARBA" id="ARBA00023277"/>
    </source>
</evidence>
<dbReference type="Gene3D" id="3.40.50.1700">
    <property type="entry name" value="Glycoside hydrolase family 3 C-terminal domain"/>
    <property type="match status" value="1"/>
</dbReference>
<dbReference type="InterPro" id="IPR017853">
    <property type="entry name" value="GH"/>
</dbReference>
<reference evidence="8 9" key="1">
    <citation type="submission" date="2024-10" db="EMBL/GenBank/DDBJ databases">
        <title>The Natural Products Discovery Center: Release of the First 8490 Sequenced Strains for Exploring Actinobacteria Biosynthetic Diversity.</title>
        <authorList>
            <person name="Kalkreuter E."/>
            <person name="Kautsar S.A."/>
            <person name="Yang D."/>
            <person name="Bader C.D."/>
            <person name="Teijaro C.N."/>
            <person name="Fluegel L."/>
            <person name="Davis C.M."/>
            <person name="Simpson J.R."/>
            <person name="Lauterbach L."/>
            <person name="Steele A.D."/>
            <person name="Gui C."/>
            <person name="Meng S."/>
            <person name="Li G."/>
            <person name="Viehrig K."/>
            <person name="Ye F."/>
            <person name="Su P."/>
            <person name="Kiefer A.F."/>
            <person name="Nichols A."/>
            <person name="Cepeda A.J."/>
            <person name="Yan W."/>
            <person name="Fan B."/>
            <person name="Jiang Y."/>
            <person name="Adhikari A."/>
            <person name="Zheng C.-J."/>
            <person name="Schuster L."/>
            <person name="Cowan T.M."/>
            <person name="Smanski M.J."/>
            <person name="Chevrette M.G."/>
            <person name="De Carvalho L.P.S."/>
            <person name="Shen B."/>
        </authorList>
    </citation>
    <scope>NUCLEOTIDE SEQUENCE [LARGE SCALE GENOMIC DNA]</scope>
    <source>
        <strain evidence="8 9">NPDC087045</strain>
    </source>
</reference>
<evidence type="ECO:0000256" key="2">
    <source>
        <dbReference type="ARBA" id="ARBA00022801"/>
    </source>
</evidence>
<dbReference type="InterPro" id="IPR013783">
    <property type="entry name" value="Ig-like_fold"/>
</dbReference>
<organism evidence="8 9">
    <name type="scientific">Herbaspirillum chlorophenolicum</name>
    <dbReference type="NCBI Taxonomy" id="211589"/>
    <lineage>
        <taxon>Bacteria</taxon>
        <taxon>Pseudomonadati</taxon>
        <taxon>Pseudomonadota</taxon>
        <taxon>Betaproteobacteria</taxon>
        <taxon>Burkholderiales</taxon>
        <taxon>Oxalobacteraceae</taxon>
        <taxon>Herbaspirillum</taxon>
    </lineage>
</organism>
<evidence type="ECO:0000313" key="9">
    <source>
        <dbReference type="Proteomes" id="UP001617427"/>
    </source>
</evidence>
<dbReference type="SUPFAM" id="SSF52279">
    <property type="entry name" value="Beta-D-glucan exohydrolase, C-terminal domain"/>
    <property type="match status" value="1"/>
</dbReference>
<dbReference type="SUPFAM" id="SSF51445">
    <property type="entry name" value="(Trans)glycosidases"/>
    <property type="match status" value="1"/>
</dbReference>
<accession>A0ABW8F1X0</accession>
<gene>
    <name evidence="8" type="primary">bglX</name>
    <name evidence="8" type="ORF">ACIPEN_15605</name>
</gene>
<protein>
    <submittedName>
        <fullName evidence="8">Beta-glucosidase BglX</fullName>
        <ecNumber evidence="8">3.2.1.21</ecNumber>
    </submittedName>
</protein>
<proteinExistence type="inferred from homology"/>
<keyword evidence="4 5" id="KW-0326">Glycosidase</keyword>
<evidence type="ECO:0000259" key="7">
    <source>
        <dbReference type="SMART" id="SM01217"/>
    </source>
</evidence>
<dbReference type="EMBL" id="JBIUZV010000009">
    <property type="protein sequence ID" value="MFJ3047253.1"/>
    <property type="molecule type" value="Genomic_DNA"/>
</dbReference>
<feature type="domain" description="Fibronectin type III-like" evidence="7">
    <location>
        <begin position="704"/>
        <end position="773"/>
    </location>
</feature>
<dbReference type="Gene3D" id="2.60.40.10">
    <property type="entry name" value="Immunoglobulins"/>
    <property type="match status" value="1"/>
</dbReference>
<dbReference type="Pfam" id="PF01915">
    <property type="entry name" value="Glyco_hydro_3_C"/>
    <property type="match status" value="1"/>
</dbReference>
<sequence>MFIKLPARPAAHARRSRHRYIASVCALACAVSLLAPQAYAQGKPALLGDKAAFIDDLMSQMTVDEKIGQLRLVSIGPDMPAKKLADEIAAGRVGGTFNSVTRADNRPLQDGAMRSRLKIPMFFAYDVIHGHRTTFPIGLGLASSWDLDVVATAMRTAAEEAAADGIDMTFAPMVDISRDPRWGRTSEGFGEDPYLVSRIAEVSVRALQGEQKPIAADRLMASVKHFALYGAVEGGRDYNVVNMDPQRMYNDYLPPYRAAVDAGAGAVMVALNSINGTPATSNVWLLQDLLRREWGFKGLTVSDHGAITELVNHGVARDEAEAAQLSIKAGTDMSMADQVYLSQLPGLLKSGKVAQQDLDNAVREILGAKYDMGLFQDPYVRIGQAVGDPPSVNAESRLHRAAAREVAQQSMVLLENRNATLPLKKAGAIALVGPLADSHIDMLGSWSGAGVDKQTVTLKQGLQDALGTKTELVYARGANITEDKHIVDYLNFLNWDDPEVVQDKRSPQAMIAEAVKAARSADVVVAAVGESRGMSHESSSRTQLTLPENQMALLKALKATGKPLVLVLMNGRPLDLNWARDNASAILETWYTGTEGGHAIADILFGDVNPSGKLPITFPRSVGQIPSYYNHARLGRPFTEGKPGNYTSQYFEEPNGPLYPFGYGLSYTEFSLSGVTMSQPVMKADGRVDATVTVKNTGRRAGATVVQLYIRDVAASVVRPVKELKDFRKVLLQPGEQKEVRFTIDAKALSFYNAKLEHVAEPGEFQVQVGLDSKDVKTASFTLE</sequence>
<dbReference type="InterPro" id="IPR050288">
    <property type="entry name" value="Cellulose_deg_GH3"/>
</dbReference>
<dbReference type="PANTHER" id="PTHR42715:SF10">
    <property type="entry name" value="BETA-GLUCOSIDASE"/>
    <property type="match status" value="1"/>
</dbReference>
<name>A0ABW8F1X0_9BURK</name>
<dbReference type="Pfam" id="PF14310">
    <property type="entry name" value="Fn3-like"/>
    <property type="match status" value="1"/>
</dbReference>
<dbReference type="Proteomes" id="UP001617427">
    <property type="component" value="Unassembled WGS sequence"/>
</dbReference>
<dbReference type="SMART" id="SM01217">
    <property type="entry name" value="Fn3_like"/>
    <property type="match status" value="1"/>
</dbReference>
<keyword evidence="3" id="KW-0119">Carbohydrate metabolism</keyword>
<dbReference type="InterPro" id="IPR036881">
    <property type="entry name" value="Glyco_hydro_3_C_sf"/>
</dbReference>
<dbReference type="NCBIfam" id="NF011678">
    <property type="entry name" value="PRK15098.1"/>
    <property type="match status" value="1"/>
</dbReference>
<feature type="chain" id="PRO_5046441834" evidence="6">
    <location>
        <begin position="41"/>
        <end position="784"/>
    </location>
</feature>
<dbReference type="InterPro" id="IPR019800">
    <property type="entry name" value="Glyco_hydro_3_AS"/>
</dbReference>
<dbReference type="GO" id="GO:0008422">
    <property type="term" value="F:beta-glucosidase activity"/>
    <property type="evidence" value="ECO:0007669"/>
    <property type="project" value="UniProtKB-EC"/>
</dbReference>